<dbReference type="CDD" id="cd00202">
    <property type="entry name" value="ZnF_GATA"/>
    <property type="match status" value="1"/>
</dbReference>
<dbReference type="InterPro" id="IPR013088">
    <property type="entry name" value="Znf_NHR/GATA"/>
</dbReference>
<dbReference type="SUPFAM" id="SSF57716">
    <property type="entry name" value="Glucocorticoid receptor-like (DNA-binding domain)"/>
    <property type="match status" value="1"/>
</dbReference>
<evidence type="ECO:0000256" key="8">
    <source>
        <dbReference type="ARBA" id="ARBA00023242"/>
    </source>
</evidence>
<evidence type="ECO:0000256" key="4">
    <source>
        <dbReference type="ARBA" id="ARBA00022833"/>
    </source>
</evidence>
<keyword evidence="8" id="KW-0539">Nucleus</keyword>
<evidence type="ECO:0000313" key="14">
    <source>
        <dbReference type="Proteomes" id="UP000243975"/>
    </source>
</evidence>
<dbReference type="OMA" id="TTHMFLN"/>
<dbReference type="PROSITE" id="PS50114">
    <property type="entry name" value="GATA_ZN_FINGER_2"/>
    <property type="match status" value="1"/>
</dbReference>
<feature type="compositionally biased region" description="Low complexity" evidence="11">
    <location>
        <begin position="36"/>
        <end position="47"/>
    </location>
</feature>
<accession>A0A103XNA4</accession>
<gene>
    <name evidence="13" type="ORF">Ccrd_003981</name>
</gene>
<evidence type="ECO:0000256" key="10">
    <source>
        <dbReference type="PROSITE-ProRule" id="PRU00094"/>
    </source>
</evidence>
<keyword evidence="4" id="KW-0862">Zinc</keyword>
<keyword evidence="6" id="KW-0238">DNA-binding</keyword>
<feature type="compositionally biased region" description="Low complexity" evidence="11">
    <location>
        <begin position="170"/>
        <end position="181"/>
    </location>
</feature>
<dbReference type="SMART" id="SM00401">
    <property type="entry name" value="ZnF_GATA"/>
    <property type="match status" value="1"/>
</dbReference>
<evidence type="ECO:0000313" key="13">
    <source>
        <dbReference type="EMBL" id="KVH93976.1"/>
    </source>
</evidence>
<dbReference type="PROSITE" id="PS00344">
    <property type="entry name" value="GATA_ZN_FINGER_1"/>
    <property type="match status" value="1"/>
</dbReference>
<dbReference type="FunFam" id="3.30.50.10:FF:000055">
    <property type="entry name" value="GATA transcription factor 21"/>
    <property type="match status" value="1"/>
</dbReference>
<dbReference type="EMBL" id="LEKV01004580">
    <property type="protein sequence ID" value="KVH93976.1"/>
    <property type="molecule type" value="Genomic_DNA"/>
</dbReference>
<evidence type="ECO:0000256" key="1">
    <source>
        <dbReference type="ARBA" id="ARBA00004123"/>
    </source>
</evidence>
<dbReference type="InterPro" id="IPR000679">
    <property type="entry name" value="Znf_GATA"/>
</dbReference>
<dbReference type="PANTHER" id="PTHR47255:SF4">
    <property type="entry name" value="GATA ZINC FINGER DOMAIN-CONTAINING PROTEIN 12"/>
    <property type="match status" value="1"/>
</dbReference>
<keyword evidence="3 10" id="KW-0863">Zinc-finger</keyword>
<evidence type="ECO:0000256" key="7">
    <source>
        <dbReference type="ARBA" id="ARBA00023163"/>
    </source>
</evidence>
<keyword evidence="5" id="KW-0805">Transcription regulation</keyword>
<dbReference type="GO" id="GO:0005634">
    <property type="term" value="C:nucleus"/>
    <property type="evidence" value="ECO:0007669"/>
    <property type="project" value="UniProtKB-SubCell"/>
</dbReference>
<dbReference type="AlphaFoldDB" id="A0A103XNA4"/>
<evidence type="ECO:0000256" key="3">
    <source>
        <dbReference type="ARBA" id="ARBA00022771"/>
    </source>
</evidence>
<keyword evidence="2" id="KW-0479">Metal-binding</keyword>
<dbReference type="PANTHER" id="PTHR47255">
    <property type="entry name" value="GATA TRANSCRIPTION FACTOR 22-RELATED"/>
    <property type="match status" value="1"/>
</dbReference>
<dbReference type="Gramene" id="KVH93976">
    <property type="protein sequence ID" value="KVH93976"/>
    <property type="gene ID" value="Ccrd_003981"/>
</dbReference>
<evidence type="ECO:0000256" key="6">
    <source>
        <dbReference type="ARBA" id="ARBA00023125"/>
    </source>
</evidence>
<dbReference type="Pfam" id="PF00320">
    <property type="entry name" value="GATA"/>
    <property type="match status" value="1"/>
</dbReference>
<protein>
    <submittedName>
        <fullName evidence="13">Zinc finger, GATA-type</fullName>
    </submittedName>
</protein>
<evidence type="ECO:0000256" key="5">
    <source>
        <dbReference type="ARBA" id="ARBA00023015"/>
    </source>
</evidence>
<evidence type="ECO:0000259" key="12">
    <source>
        <dbReference type="PROSITE" id="PS50114"/>
    </source>
</evidence>
<evidence type="ECO:0000256" key="2">
    <source>
        <dbReference type="ARBA" id="ARBA00022723"/>
    </source>
</evidence>
<feature type="region of interest" description="Disordered" evidence="11">
    <location>
        <begin position="27"/>
        <end position="47"/>
    </location>
</feature>
<keyword evidence="14" id="KW-1185">Reference proteome</keyword>
<evidence type="ECO:0000256" key="11">
    <source>
        <dbReference type="SAM" id="MobiDB-lite"/>
    </source>
</evidence>
<comment type="similarity">
    <text evidence="9">Belongs to the type IV zinc-finger family. Class B subfamily.</text>
</comment>
<evidence type="ECO:0000256" key="9">
    <source>
        <dbReference type="ARBA" id="ARBA00024019"/>
    </source>
</evidence>
<comment type="subcellular location">
    <subcellularLocation>
        <location evidence="1">Nucleus</location>
    </subcellularLocation>
</comment>
<dbReference type="Proteomes" id="UP000243975">
    <property type="component" value="Unassembled WGS sequence"/>
</dbReference>
<sequence>MQMTPIFLNSSSNHYWPTDLHHQDDHFSHSNQEFLSPNSQASSSSNSLTTHMFLNSTVVHRENGVSDTELQPLQPQHEDDNFGSQVYEDDRIENNYEKNHEFPTWNKSEMNDMINKDQNQMKWMSSKMRVMLKMKKSDPVNPNAYRSTTREATTLEDQKLPNSPIDQETENSSNSTTSNNSVPIRVCSDCNTTKTPLWRSGPRGPKSLCNACGIRQRKARRALAAAAAASAENGNDEKEAAILLMALSCGYAHEI</sequence>
<dbReference type="GO" id="GO:0008270">
    <property type="term" value="F:zinc ion binding"/>
    <property type="evidence" value="ECO:0007669"/>
    <property type="project" value="UniProtKB-KW"/>
</dbReference>
<feature type="region of interest" description="Disordered" evidence="11">
    <location>
        <begin position="135"/>
        <end position="183"/>
    </location>
</feature>
<comment type="caution">
    <text evidence="13">The sequence shown here is derived from an EMBL/GenBank/DDBJ whole genome shotgun (WGS) entry which is preliminary data.</text>
</comment>
<keyword evidence="7" id="KW-0804">Transcription</keyword>
<feature type="domain" description="GATA-type" evidence="12">
    <location>
        <begin position="181"/>
        <end position="217"/>
    </location>
</feature>
<dbReference type="STRING" id="59895.A0A103XNA4"/>
<dbReference type="GO" id="GO:0000976">
    <property type="term" value="F:transcription cis-regulatory region binding"/>
    <property type="evidence" value="ECO:0007669"/>
    <property type="project" value="UniProtKB-ARBA"/>
</dbReference>
<dbReference type="Gene3D" id="3.30.50.10">
    <property type="entry name" value="Erythroid Transcription Factor GATA-1, subunit A"/>
    <property type="match status" value="1"/>
</dbReference>
<proteinExistence type="inferred from homology"/>
<dbReference type="GO" id="GO:0006355">
    <property type="term" value="P:regulation of DNA-templated transcription"/>
    <property type="evidence" value="ECO:0007669"/>
    <property type="project" value="InterPro"/>
</dbReference>
<name>A0A103XNA4_CYNCS</name>
<dbReference type="InterPro" id="IPR052138">
    <property type="entry name" value="GATA_ZnFinger_Domain"/>
</dbReference>
<reference evidence="13 14" key="1">
    <citation type="journal article" date="2016" name="Sci. Rep.">
        <title>The genome sequence of the outbreeding globe artichoke constructed de novo incorporating a phase-aware low-pass sequencing strategy of F1 progeny.</title>
        <authorList>
            <person name="Scaglione D."/>
            <person name="Reyes-Chin-Wo S."/>
            <person name="Acquadro A."/>
            <person name="Froenicke L."/>
            <person name="Portis E."/>
            <person name="Beitel C."/>
            <person name="Tirone M."/>
            <person name="Mauro R."/>
            <person name="Lo Monaco A."/>
            <person name="Mauromicale G."/>
            <person name="Faccioli P."/>
            <person name="Cattivelli L."/>
            <person name="Rieseberg L."/>
            <person name="Michelmore R."/>
            <person name="Lanteri S."/>
        </authorList>
    </citation>
    <scope>NUCLEOTIDE SEQUENCE [LARGE SCALE GENOMIC DNA]</scope>
    <source>
        <strain evidence="13">2C</strain>
    </source>
</reference>
<organism evidence="13 14">
    <name type="scientific">Cynara cardunculus var. scolymus</name>
    <name type="common">Globe artichoke</name>
    <name type="synonym">Cynara scolymus</name>
    <dbReference type="NCBI Taxonomy" id="59895"/>
    <lineage>
        <taxon>Eukaryota</taxon>
        <taxon>Viridiplantae</taxon>
        <taxon>Streptophyta</taxon>
        <taxon>Embryophyta</taxon>
        <taxon>Tracheophyta</taxon>
        <taxon>Spermatophyta</taxon>
        <taxon>Magnoliopsida</taxon>
        <taxon>eudicotyledons</taxon>
        <taxon>Gunneridae</taxon>
        <taxon>Pentapetalae</taxon>
        <taxon>asterids</taxon>
        <taxon>campanulids</taxon>
        <taxon>Asterales</taxon>
        <taxon>Asteraceae</taxon>
        <taxon>Carduoideae</taxon>
        <taxon>Cardueae</taxon>
        <taxon>Carduinae</taxon>
        <taxon>Cynara</taxon>
    </lineage>
</organism>